<dbReference type="Pfam" id="PF02875">
    <property type="entry name" value="Mur_ligase_C"/>
    <property type="match status" value="1"/>
</dbReference>
<feature type="domain" description="Mur ligase central" evidence="14">
    <location>
        <begin position="112"/>
        <end position="292"/>
    </location>
</feature>
<dbReference type="SUPFAM" id="SSF53623">
    <property type="entry name" value="MurD-like peptide ligases, catalytic domain"/>
    <property type="match status" value="1"/>
</dbReference>
<dbReference type="Pfam" id="PF08245">
    <property type="entry name" value="Mur_ligase_M"/>
    <property type="match status" value="1"/>
</dbReference>
<evidence type="ECO:0000256" key="3">
    <source>
        <dbReference type="ARBA" id="ARBA00022618"/>
    </source>
</evidence>
<keyword evidence="4 10" id="KW-0547">Nucleotide-binding</keyword>
<dbReference type="Gene3D" id="3.40.1390.10">
    <property type="entry name" value="MurE/MurF, N-terminal domain"/>
    <property type="match status" value="1"/>
</dbReference>
<comment type="function">
    <text evidence="10 11">Involved in cell wall formation. Catalyzes the final step in the synthesis of UDP-N-acetylmuramoyl-pentapeptide, the precursor of murein.</text>
</comment>
<feature type="domain" description="Mur ligase N-terminal catalytic" evidence="12">
    <location>
        <begin position="30"/>
        <end position="100"/>
    </location>
</feature>
<dbReference type="InterPro" id="IPR051046">
    <property type="entry name" value="MurCDEF_CellWall_CoF430Synth"/>
</dbReference>
<evidence type="ECO:0000256" key="5">
    <source>
        <dbReference type="ARBA" id="ARBA00022840"/>
    </source>
</evidence>
<dbReference type="InterPro" id="IPR005863">
    <property type="entry name" value="UDP-N-AcMur_synth"/>
</dbReference>
<name>A0ABS5MCT6_9BACI</name>
<dbReference type="SUPFAM" id="SSF63418">
    <property type="entry name" value="MurE/MurF N-terminal domain"/>
    <property type="match status" value="1"/>
</dbReference>
<evidence type="ECO:0000259" key="14">
    <source>
        <dbReference type="Pfam" id="PF08245"/>
    </source>
</evidence>
<dbReference type="InterPro" id="IPR036615">
    <property type="entry name" value="Mur_ligase_C_dom_sf"/>
</dbReference>
<dbReference type="InterPro" id="IPR013221">
    <property type="entry name" value="Mur_ligase_cen"/>
</dbReference>
<feature type="binding site" evidence="10">
    <location>
        <begin position="114"/>
        <end position="120"/>
    </location>
    <ligand>
        <name>ATP</name>
        <dbReference type="ChEBI" id="CHEBI:30616"/>
    </ligand>
</feature>
<feature type="domain" description="Mur ligase C-terminal" evidence="13">
    <location>
        <begin position="315"/>
        <end position="440"/>
    </location>
</feature>
<dbReference type="InterPro" id="IPR000713">
    <property type="entry name" value="Mur_ligase_N"/>
</dbReference>
<dbReference type="SUPFAM" id="SSF53244">
    <property type="entry name" value="MurD-like peptide ligases, peptide-binding domain"/>
    <property type="match status" value="1"/>
</dbReference>
<dbReference type="InterPro" id="IPR035911">
    <property type="entry name" value="MurE/MurF_N"/>
</dbReference>
<reference evidence="15 16" key="1">
    <citation type="submission" date="2021-05" db="EMBL/GenBank/DDBJ databases">
        <title>Ornithinibacillus massiliensis sp. nov.</title>
        <authorList>
            <person name="Iwaza R."/>
            <person name="Lagier J.-C."/>
            <person name="Raoult D."/>
        </authorList>
    </citation>
    <scope>NUCLEOTIDE SEQUENCE [LARGE SCALE GENOMIC DNA]</scope>
    <source>
        <strain evidence="15 16">Marseille-P3601</strain>
    </source>
</reference>
<dbReference type="Gene3D" id="3.90.190.20">
    <property type="entry name" value="Mur ligase, C-terminal domain"/>
    <property type="match status" value="1"/>
</dbReference>
<keyword evidence="6 10" id="KW-0133">Cell shape</keyword>
<keyword evidence="2 10" id="KW-0436">Ligase</keyword>
<dbReference type="PANTHER" id="PTHR43024">
    <property type="entry name" value="UDP-N-ACETYLMURAMOYL-TRIPEPTIDE--D-ALANYL-D-ALANINE LIGASE"/>
    <property type="match status" value="1"/>
</dbReference>
<dbReference type="InterPro" id="IPR004101">
    <property type="entry name" value="Mur_ligase_C"/>
</dbReference>
<evidence type="ECO:0000256" key="9">
    <source>
        <dbReference type="ARBA" id="ARBA00023316"/>
    </source>
</evidence>
<protein>
    <recommendedName>
        <fullName evidence="10 11">UDP-N-acetylmuramoyl-tripeptide--D-alanyl-D-alanine ligase</fullName>
        <ecNumber evidence="10 11">6.3.2.10</ecNumber>
    </recommendedName>
    <alternativeName>
        <fullName evidence="10">D-alanyl-D-alanine-adding enzyme</fullName>
    </alternativeName>
</protein>
<dbReference type="Gene3D" id="3.40.1190.10">
    <property type="entry name" value="Mur-like, catalytic domain"/>
    <property type="match status" value="1"/>
</dbReference>
<comment type="pathway">
    <text evidence="10 11">Cell wall biogenesis; peptidoglycan biosynthesis.</text>
</comment>
<evidence type="ECO:0000256" key="4">
    <source>
        <dbReference type="ARBA" id="ARBA00022741"/>
    </source>
</evidence>
<dbReference type="RefSeq" id="WP_211741528.1">
    <property type="nucleotide sequence ID" value="NZ_JAGXBY010000002.1"/>
</dbReference>
<dbReference type="HAMAP" id="MF_02019">
    <property type="entry name" value="MurF"/>
    <property type="match status" value="1"/>
</dbReference>
<sequence>MLFTCNWLSDVFPNVKGKMDGDKQIKTFFTDSRIVSEDALFIPIVGEKFDGHEFIMQALENGAIASLWDKSKQLPEGLPEDFLIFYVDDTTKALQHLASCYRDEVNPIVVGITGSNGKTTTKDIVAAIAKEEYKTHFTDGNFNNEFGLPFTILSMQRDTEMLVLEMGMSSFGEIELLSNIAKPDYAIITNIGESHIEYLGSREGIAKAKLEIVSGLKKHGKLIIDGDEALLSHVHQNENVVKVGFSEHNDFIISNIELLREKTSFIGSDGIAYTVSLLGSHNAKNAGFGIALGELIGIDKDKIQHALNSLTLTGMRLEMLTGKNGVAIINDAYNASPTSMMAAIQVVQKMNGFSNKVLVLGDIYELGADSKSLHETVADAVNESISYIYTVGEDSAVIGRAVKRKYPEMIVKHFSQKEEVLPELRQHLNQDTLILFKASRGMKLESIIEEIK</sequence>
<dbReference type="PANTHER" id="PTHR43024:SF1">
    <property type="entry name" value="UDP-N-ACETYLMURAMOYL-TRIPEPTIDE--D-ALANYL-D-ALANINE LIGASE"/>
    <property type="match status" value="1"/>
</dbReference>
<evidence type="ECO:0000256" key="8">
    <source>
        <dbReference type="ARBA" id="ARBA00023306"/>
    </source>
</evidence>
<dbReference type="NCBIfam" id="TIGR01143">
    <property type="entry name" value="murF"/>
    <property type="match status" value="1"/>
</dbReference>
<comment type="subcellular location">
    <subcellularLocation>
        <location evidence="10 11">Cytoplasm</location>
    </subcellularLocation>
</comment>
<comment type="caution">
    <text evidence="15">The sequence shown here is derived from an EMBL/GenBank/DDBJ whole genome shotgun (WGS) entry which is preliminary data.</text>
</comment>
<evidence type="ECO:0000256" key="2">
    <source>
        <dbReference type="ARBA" id="ARBA00022598"/>
    </source>
</evidence>
<keyword evidence="8 10" id="KW-0131">Cell cycle</keyword>
<dbReference type="EC" id="6.3.2.10" evidence="10 11"/>
<evidence type="ECO:0000256" key="1">
    <source>
        <dbReference type="ARBA" id="ARBA00022490"/>
    </source>
</evidence>
<dbReference type="Pfam" id="PF01225">
    <property type="entry name" value="Mur_ligase"/>
    <property type="match status" value="1"/>
</dbReference>
<keyword evidence="1 10" id="KW-0963">Cytoplasm</keyword>
<gene>
    <name evidence="10" type="primary">murF</name>
    <name evidence="15" type="ORF">KGF86_07920</name>
</gene>
<evidence type="ECO:0000256" key="7">
    <source>
        <dbReference type="ARBA" id="ARBA00022984"/>
    </source>
</evidence>
<keyword evidence="5 10" id="KW-0067">ATP-binding</keyword>
<keyword evidence="16" id="KW-1185">Reference proteome</keyword>
<dbReference type="EMBL" id="JAGXBY010000002">
    <property type="protein sequence ID" value="MBS3680139.1"/>
    <property type="molecule type" value="Genomic_DNA"/>
</dbReference>
<evidence type="ECO:0000256" key="11">
    <source>
        <dbReference type="RuleBase" id="RU004136"/>
    </source>
</evidence>
<evidence type="ECO:0000256" key="6">
    <source>
        <dbReference type="ARBA" id="ARBA00022960"/>
    </source>
</evidence>
<dbReference type="InterPro" id="IPR036565">
    <property type="entry name" value="Mur-like_cat_sf"/>
</dbReference>
<dbReference type="Proteomes" id="UP000681870">
    <property type="component" value="Unassembled WGS sequence"/>
</dbReference>
<evidence type="ECO:0000313" key="16">
    <source>
        <dbReference type="Proteomes" id="UP000681870"/>
    </source>
</evidence>
<evidence type="ECO:0000256" key="10">
    <source>
        <dbReference type="HAMAP-Rule" id="MF_02019"/>
    </source>
</evidence>
<evidence type="ECO:0000313" key="15">
    <source>
        <dbReference type="EMBL" id="MBS3680139.1"/>
    </source>
</evidence>
<keyword evidence="9 10" id="KW-0961">Cell wall biogenesis/degradation</keyword>
<evidence type="ECO:0000259" key="12">
    <source>
        <dbReference type="Pfam" id="PF01225"/>
    </source>
</evidence>
<evidence type="ECO:0000259" key="13">
    <source>
        <dbReference type="Pfam" id="PF02875"/>
    </source>
</evidence>
<comment type="similarity">
    <text evidence="10">Belongs to the MurCDEF family. MurF subfamily.</text>
</comment>
<proteinExistence type="inferred from homology"/>
<keyword evidence="7 10" id="KW-0573">Peptidoglycan synthesis</keyword>
<comment type="catalytic activity">
    <reaction evidence="10 11">
        <text>D-alanyl-D-alanine + UDP-N-acetyl-alpha-D-muramoyl-L-alanyl-gamma-D-glutamyl-meso-2,6-diaminopimelate + ATP = UDP-N-acetyl-alpha-D-muramoyl-L-alanyl-gamma-D-glutamyl-meso-2,6-diaminopimeloyl-D-alanyl-D-alanine + ADP + phosphate + H(+)</text>
        <dbReference type="Rhea" id="RHEA:28374"/>
        <dbReference type="ChEBI" id="CHEBI:15378"/>
        <dbReference type="ChEBI" id="CHEBI:30616"/>
        <dbReference type="ChEBI" id="CHEBI:43474"/>
        <dbReference type="ChEBI" id="CHEBI:57822"/>
        <dbReference type="ChEBI" id="CHEBI:61386"/>
        <dbReference type="ChEBI" id="CHEBI:83905"/>
        <dbReference type="ChEBI" id="CHEBI:456216"/>
        <dbReference type="EC" id="6.3.2.10"/>
    </reaction>
</comment>
<organism evidence="15 16">
    <name type="scientific">Ornithinibacillus massiliensis</name>
    <dbReference type="NCBI Taxonomy" id="1944633"/>
    <lineage>
        <taxon>Bacteria</taxon>
        <taxon>Bacillati</taxon>
        <taxon>Bacillota</taxon>
        <taxon>Bacilli</taxon>
        <taxon>Bacillales</taxon>
        <taxon>Bacillaceae</taxon>
        <taxon>Ornithinibacillus</taxon>
    </lineage>
</organism>
<accession>A0ABS5MCT6</accession>
<keyword evidence="3 10" id="KW-0132">Cell division</keyword>
<dbReference type="GO" id="GO:0016874">
    <property type="term" value="F:ligase activity"/>
    <property type="evidence" value="ECO:0007669"/>
    <property type="project" value="UniProtKB-KW"/>
</dbReference>